<gene>
    <name evidence="3" type="ORF">FOZ63_000916</name>
</gene>
<feature type="chain" id="PRO_5029816333" evidence="2">
    <location>
        <begin position="25"/>
        <end position="156"/>
    </location>
</feature>
<sequence>MRFSSTRVLIVSLISLLLPSVVTTVQVTHKGFFSDLFGGFWRSSKRATRDAVASDVEDVKDGIKDTGAALKSTGASLLRHGRSTATGAVRSFGRVSLACPTSSHSYLEQALKDGWSSILSKGDGKQGPTPSVRGGAAPSTVEDVLTQPEGNSFKDG</sequence>
<proteinExistence type="predicted"/>
<keyword evidence="4" id="KW-1185">Reference proteome</keyword>
<evidence type="ECO:0000313" key="4">
    <source>
        <dbReference type="Proteomes" id="UP000553632"/>
    </source>
</evidence>
<evidence type="ECO:0000256" key="2">
    <source>
        <dbReference type="SAM" id="SignalP"/>
    </source>
</evidence>
<reference evidence="3 4" key="1">
    <citation type="submission" date="2020-04" db="EMBL/GenBank/DDBJ databases">
        <title>Perkinsus olseni comparative genomics.</title>
        <authorList>
            <person name="Bogema D.R."/>
        </authorList>
    </citation>
    <scope>NUCLEOTIDE SEQUENCE [LARGE SCALE GENOMIC DNA]</scope>
    <source>
        <strain evidence="3 4">ATCC PRA-207</strain>
    </source>
</reference>
<accession>A0A7J6U1Q9</accession>
<name>A0A7J6U1Q9_PEROL</name>
<dbReference type="Proteomes" id="UP000553632">
    <property type="component" value="Unassembled WGS sequence"/>
</dbReference>
<evidence type="ECO:0000313" key="3">
    <source>
        <dbReference type="EMBL" id="KAF4750757.1"/>
    </source>
</evidence>
<dbReference type="EMBL" id="JABANO010007065">
    <property type="protein sequence ID" value="KAF4750757.1"/>
    <property type="molecule type" value="Genomic_DNA"/>
</dbReference>
<comment type="caution">
    <text evidence="3">The sequence shown here is derived from an EMBL/GenBank/DDBJ whole genome shotgun (WGS) entry which is preliminary data.</text>
</comment>
<protein>
    <submittedName>
        <fullName evidence="3">Uncharacterized protein</fullName>
    </submittedName>
</protein>
<feature type="region of interest" description="Disordered" evidence="1">
    <location>
        <begin position="118"/>
        <end position="156"/>
    </location>
</feature>
<evidence type="ECO:0000256" key="1">
    <source>
        <dbReference type="SAM" id="MobiDB-lite"/>
    </source>
</evidence>
<feature type="signal peptide" evidence="2">
    <location>
        <begin position="1"/>
        <end position="24"/>
    </location>
</feature>
<organism evidence="3 4">
    <name type="scientific">Perkinsus olseni</name>
    <name type="common">Perkinsus atlanticus</name>
    <dbReference type="NCBI Taxonomy" id="32597"/>
    <lineage>
        <taxon>Eukaryota</taxon>
        <taxon>Sar</taxon>
        <taxon>Alveolata</taxon>
        <taxon>Perkinsozoa</taxon>
        <taxon>Perkinsea</taxon>
        <taxon>Perkinsida</taxon>
        <taxon>Perkinsidae</taxon>
        <taxon>Perkinsus</taxon>
    </lineage>
</organism>
<dbReference type="AlphaFoldDB" id="A0A7J6U1Q9"/>
<keyword evidence="2" id="KW-0732">Signal</keyword>